<proteinExistence type="predicted"/>
<evidence type="ECO:0000259" key="1">
    <source>
        <dbReference type="Pfam" id="PF14065"/>
    </source>
</evidence>
<evidence type="ECO:0000313" key="3">
    <source>
        <dbReference type="Proteomes" id="UP000180246"/>
    </source>
</evidence>
<dbReference type="EMBL" id="JRYB01000001">
    <property type="protein sequence ID" value="OIJ40105.1"/>
    <property type="molecule type" value="Genomic_DNA"/>
</dbReference>
<dbReference type="RefSeq" id="WP_071362619.1">
    <property type="nucleotide sequence ID" value="NZ_JRYB01000001.1"/>
</dbReference>
<organism evidence="2 3">
    <name type="scientific">Massilia timonae</name>
    <dbReference type="NCBI Taxonomy" id="47229"/>
    <lineage>
        <taxon>Bacteria</taxon>
        <taxon>Pseudomonadati</taxon>
        <taxon>Pseudomonadota</taxon>
        <taxon>Betaproteobacteria</taxon>
        <taxon>Burkholderiales</taxon>
        <taxon>Oxalobacteraceae</taxon>
        <taxon>Telluria group</taxon>
        <taxon>Massilia</taxon>
    </lineage>
</organism>
<dbReference type="InterPro" id="IPR025351">
    <property type="entry name" value="Pvc16_N"/>
</dbReference>
<comment type="caution">
    <text evidence="2">The sequence shown here is derived from an EMBL/GenBank/DDBJ whole genome shotgun (WGS) entry which is preliminary data.</text>
</comment>
<evidence type="ECO:0000313" key="2">
    <source>
        <dbReference type="EMBL" id="OIJ40105.1"/>
    </source>
</evidence>
<dbReference type="Proteomes" id="UP000180246">
    <property type="component" value="Unassembled WGS sequence"/>
</dbReference>
<feature type="domain" description="Pvc16 N-terminal" evidence="1">
    <location>
        <begin position="9"/>
        <end position="179"/>
    </location>
</feature>
<dbReference type="Pfam" id="PF14065">
    <property type="entry name" value="Pvc16_N"/>
    <property type="match status" value="1"/>
</dbReference>
<accession>A0A1S2N4U5</accession>
<name>A0A1S2N4U5_9BURK</name>
<reference evidence="2 3" key="1">
    <citation type="submission" date="2014-10" db="EMBL/GenBank/DDBJ databases">
        <authorList>
            <person name="Seo M.-J."/>
            <person name="Seok Y.J."/>
            <person name="Cha I.-T."/>
        </authorList>
    </citation>
    <scope>NUCLEOTIDE SEQUENCE [LARGE SCALE GENOMIC DNA]</scope>
    <source>
        <strain evidence="2 3">NEU</strain>
    </source>
</reference>
<gene>
    <name evidence="2" type="ORF">LO55_3768</name>
</gene>
<sequence length="193" mass="20927">MIDRAISQIAAQLNEYLRGLLGTSEDVVVVSNLLGPDGSPAPNVNNRVILFLTSIEKDTVSQRLPEVRSTAFSASQPLFLNIYLMVAANFTGANYPESLKFLSLVIGFFHRQPVIDHANSPDLDQRISKLVLDIENTSPQAMSNIWGVLGGRYLPSVLYRVRMVAVGGNDVQGRISPVTAPDAAASYRPESAA</sequence>
<protein>
    <recommendedName>
        <fullName evidence="1">Pvc16 N-terminal domain-containing protein</fullName>
    </recommendedName>
</protein>
<dbReference type="AlphaFoldDB" id="A0A1S2N4U5"/>